<evidence type="ECO:0000313" key="2">
    <source>
        <dbReference type="Proteomes" id="UP000812440"/>
    </source>
</evidence>
<proteinExistence type="predicted"/>
<protein>
    <submittedName>
        <fullName evidence="1">Uncharacterized protein</fullName>
    </submittedName>
</protein>
<reference evidence="1" key="1">
    <citation type="thesis" date="2020" institute="ProQuest LLC" country="789 East Eisenhower Parkway, Ann Arbor, MI, USA">
        <title>Comparative Genomics and Chromosome Evolution.</title>
        <authorList>
            <person name="Mudd A.B."/>
        </authorList>
    </citation>
    <scope>NUCLEOTIDE SEQUENCE</scope>
    <source>
        <strain evidence="1">Female2</strain>
        <tissue evidence="1">Blood</tissue>
    </source>
</reference>
<dbReference type="AlphaFoldDB" id="A0A8T2JX96"/>
<dbReference type="Proteomes" id="UP000812440">
    <property type="component" value="Chromosome 8_10"/>
</dbReference>
<accession>A0A8T2JX96</accession>
<evidence type="ECO:0000313" key="1">
    <source>
        <dbReference type="EMBL" id="KAG8447837.1"/>
    </source>
</evidence>
<name>A0A8T2JX96_9PIPI</name>
<keyword evidence="2" id="KW-1185">Reference proteome</keyword>
<dbReference type="EMBL" id="JAACNH010000003">
    <property type="protein sequence ID" value="KAG8447837.1"/>
    <property type="molecule type" value="Genomic_DNA"/>
</dbReference>
<gene>
    <name evidence="1" type="ORF">GDO86_015081</name>
</gene>
<organism evidence="1 2">
    <name type="scientific">Hymenochirus boettgeri</name>
    <name type="common">Congo dwarf clawed frog</name>
    <dbReference type="NCBI Taxonomy" id="247094"/>
    <lineage>
        <taxon>Eukaryota</taxon>
        <taxon>Metazoa</taxon>
        <taxon>Chordata</taxon>
        <taxon>Craniata</taxon>
        <taxon>Vertebrata</taxon>
        <taxon>Euteleostomi</taxon>
        <taxon>Amphibia</taxon>
        <taxon>Batrachia</taxon>
        <taxon>Anura</taxon>
        <taxon>Pipoidea</taxon>
        <taxon>Pipidae</taxon>
        <taxon>Pipinae</taxon>
        <taxon>Hymenochirus</taxon>
    </lineage>
</organism>
<sequence>MVQSTSVLGFFSGQREIFIRTIGICVWVPLGMVHIQSSVLVGNESSIANILLRLQRATHLHFFVTNKNAHTVQPIGLQILSHVFQTLYGFLHLSD</sequence>
<comment type="caution">
    <text evidence="1">The sequence shown here is derived from an EMBL/GenBank/DDBJ whole genome shotgun (WGS) entry which is preliminary data.</text>
</comment>